<evidence type="ECO:0000256" key="1">
    <source>
        <dbReference type="SAM" id="SignalP"/>
    </source>
</evidence>
<proteinExistence type="predicted"/>
<dbReference type="SUPFAM" id="SSF54001">
    <property type="entry name" value="Cysteine proteinases"/>
    <property type="match status" value="1"/>
</dbReference>
<keyword evidence="1" id="KW-0732">Signal</keyword>
<sequence>MKKKNVLLFFLFLSCFFFLSVSLSAEQMYSPSWGYALDLPEDFVLANREGNERYLFQHAILPVDLQIALYEEPQFKTAKEAAEHVFKQLKMTHKDVPFVWRNKEALLSSVSFLYSPSEKYKPKELSGWVLSLELPNKTGWLVLLTYTDKDKAKECENLMISSIDTVYTDTMSYFEPGPVTTALYPKTKEKTIEYTFNNKNISFTINESDAEANKSVIDREFSVLTMYLNHDNLIAAWQRFYKIIFRDAWNRIAPASFAVYTSLFDENNQNGFAEKAAKELLFLVQNFNYERDRKGSDFINLPQALTEKRGDCDSRALLMVLMLKQMNIDAVLLVSPNKSHAIAAVDCPGSGTCFTHNGKTYLGCETTAHVPIGEIADEIAAPENWFPVDFYVIENFESN</sequence>
<evidence type="ECO:0000313" key="3">
    <source>
        <dbReference type="EMBL" id="EMB36052.1"/>
    </source>
</evidence>
<dbReference type="InterPro" id="IPR038765">
    <property type="entry name" value="Papain-like_cys_pep_sf"/>
</dbReference>
<dbReference type="InterPro" id="IPR002931">
    <property type="entry name" value="Transglutaminase-like"/>
</dbReference>
<dbReference type="Gene3D" id="3.10.620.30">
    <property type="match status" value="1"/>
</dbReference>
<gene>
    <name evidence="3" type="ORF">HMPREF9726_00244</name>
</gene>
<dbReference type="AlphaFoldDB" id="A0A0E2E9C1"/>
<feature type="signal peptide" evidence="1">
    <location>
        <begin position="1"/>
        <end position="25"/>
    </location>
</feature>
<feature type="chain" id="PRO_5002393450" description="Transglutaminase-like domain-containing protein" evidence="1">
    <location>
        <begin position="26"/>
        <end position="399"/>
    </location>
</feature>
<feature type="domain" description="Transglutaminase-like" evidence="2">
    <location>
        <begin position="272"/>
        <end position="338"/>
    </location>
</feature>
<dbReference type="HOGENOM" id="CLU_653650_0_0_12"/>
<comment type="caution">
    <text evidence="3">The sequence shown here is derived from an EMBL/GenBank/DDBJ whole genome shotgun (WGS) entry which is preliminary data.</text>
</comment>
<protein>
    <recommendedName>
        <fullName evidence="2">Transglutaminase-like domain-containing protein</fullName>
    </recommendedName>
</protein>
<dbReference type="Pfam" id="PF01841">
    <property type="entry name" value="Transglut_core"/>
    <property type="match status" value="1"/>
</dbReference>
<dbReference type="PATRIC" id="fig|999432.5.peg.251"/>
<evidence type="ECO:0000259" key="2">
    <source>
        <dbReference type="Pfam" id="PF01841"/>
    </source>
</evidence>
<name>A0A0E2E9C1_TREDN</name>
<dbReference type="Proteomes" id="UP000011705">
    <property type="component" value="Chromosome"/>
</dbReference>
<dbReference type="PROSITE" id="PS51257">
    <property type="entry name" value="PROKAR_LIPOPROTEIN"/>
    <property type="match status" value="1"/>
</dbReference>
<dbReference type="EMBL" id="AGDV01000001">
    <property type="protein sequence ID" value="EMB36052.1"/>
    <property type="molecule type" value="Genomic_DNA"/>
</dbReference>
<reference evidence="3" key="1">
    <citation type="submission" date="2012-01" db="EMBL/GenBank/DDBJ databases">
        <title>The Genome Sequence of Treponema denticola H-22.</title>
        <authorList>
            <consortium name="The Broad Institute Genome Sequencing Platform"/>
            <person name="Earl A."/>
            <person name="Ward D."/>
            <person name="Feldgarden M."/>
            <person name="Gevers D."/>
            <person name="Blanton J.M."/>
            <person name="Fenno C.J."/>
            <person name="Baranova O.V."/>
            <person name="Mathney J."/>
            <person name="Dewhirst F.E."/>
            <person name="Izard J."/>
            <person name="Young S.K."/>
            <person name="Zeng Q."/>
            <person name="Gargeya S."/>
            <person name="Fitzgerald M."/>
            <person name="Haas B."/>
            <person name="Abouelleil A."/>
            <person name="Alvarado L."/>
            <person name="Arachchi H.M."/>
            <person name="Berlin A."/>
            <person name="Chapman S.B."/>
            <person name="Gearin G."/>
            <person name="Goldberg J."/>
            <person name="Griggs A."/>
            <person name="Gujja S."/>
            <person name="Hansen M."/>
            <person name="Heiman D."/>
            <person name="Howarth C."/>
            <person name="Larimer J."/>
            <person name="Lui A."/>
            <person name="MacDonald P.J.P."/>
            <person name="McCowen C."/>
            <person name="Montmayeur A."/>
            <person name="Murphy C."/>
            <person name="Neiman D."/>
            <person name="Pearson M."/>
            <person name="Priest M."/>
            <person name="Roberts A."/>
            <person name="Saif S."/>
            <person name="Shea T."/>
            <person name="Sisk P."/>
            <person name="Stolte C."/>
            <person name="Sykes S."/>
            <person name="Wortman J."/>
            <person name="Nusbaum C."/>
            <person name="Birren B."/>
        </authorList>
    </citation>
    <scope>NUCLEOTIDE SEQUENCE [LARGE SCALE GENOMIC DNA]</scope>
    <source>
        <strain evidence="3">H-22</strain>
    </source>
</reference>
<accession>A0A0E2E9C1</accession>
<organism evidence="3">
    <name type="scientific">Treponema denticola H-22</name>
    <dbReference type="NCBI Taxonomy" id="999432"/>
    <lineage>
        <taxon>Bacteria</taxon>
        <taxon>Pseudomonadati</taxon>
        <taxon>Spirochaetota</taxon>
        <taxon>Spirochaetia</taxon>
        <taxon>Spirochaetales</taxon>
        <taxon>Treponemataceae</taxon>
        <taxon>Treponema</taxon>
    </lineage>
</organism>
<dbReference type="RefSeq" id="WP_002682839.1">
    <property type="nucleotide sequence ID" value="NZ_CM001795.1"/>
</dbReference>